<accession>A0A0M2NID4</accession>
<protein>
    <submittedName>
        <fullName evidence="1">Uncharacterized protein</fullName>
    </submittedName>
</protein>
<gene>
    <name evidence="1" type="ORF">CHK_1841</name>
</gene>
<dbReference type="OrthoDB" id="9957285at2"/>
<comment type="caution">
    <text evidence="1">The sequence shown here is derived from an EMBL/GenBank/DDBJ whole genome shotgun (WGS) entry which is preliminary data.</text>
</comment>
<reference evidence="1 2" key="1">
    <citation type="submission" date="2015-04" db="EMBL/GenBank/DDBJ databases">
        <title>Draft genome sequence of bacteremic isolate Catabacter hongkongensis type strain HKU16T.</title>
        <authorList>
            <person name="Lau S.K."/>
            <person name="Teng J.L."/>
            <person name="Huang Y."/>
            <person name="Curreem S.O."/>
            <person name="Tsui S.K."/>
            <person name="Woo P.C."/>
        </authorList>
    </citation>
    <scope>NUCLEOTIDE SEQUENCE [LARGE SCALE GENOMIC DNA]</scope>
    <source>
        <strain evidence="1 2">HKU16</strain>
    </source>
</reference>
<dbReference type="STRING" id="270498.CHK_1841"/>
<dbReference type="EMBL" id="LAYJ01000102">
    <property type="protein sequence ID" value="KKI50726.1"/>
    <property type="molecule type" value="Genomic_DNA"/>
</dbReference>
<evidence type="ECO:0000313" key="1">
    <source>
        <dbReference type="EMBL" id="KKI50726.1"/>
    </source>
</evidence>
<dbReference type="AlphaFoldDB" id="A0A0M2NID4"/>
<dbReference type="RefSeq" id="WP_156415150.1">
    <property type="nucleotide sequence ID" value="NZ_CAUERS010000091.1"/>
</dbReference>
<evidence type="ECO:0000313" key="2">
    <source>
        <dbReference type="Proteomes" id="UP000034076"/>
    </source>
</evidence>
<proteinExistence type="predicted"/>
<sequence>MAVEKTDPGEFVDEEAVVLTNPADEEEFDNGVSASFIRFDDMDEDKPEASKEK</sequence>
<name>A0A0M2NID4_9FIRM</name>
<dbReference type="Proteomes" id="UP000034076">
    <property type="component" value="Unassembled WGS sequence"/>
</dbReference>
<organism evidence="1 2">
    <name type="scientific">Christensenella hongkongensis</name>
    <dbReference type="NCBI Taxonomy" id="270498"/>
    <lineage>
        <taxon>Bacteria</taxon>
        <taxon>Bacillati</taxon>
        <taxon>Bacillota</taxon>
        <taxon>Clostridia</taxon>
        <taxon>Christensenellales</taxon>
        <taxon>Christensenellaceae</taxon>
        <taxon>Christensenella</taxon>
    </lineage>
</organism>
<keyword evidence="2" id="KW-1185">Reference proteome</keyword>